<dbReference type="EnsemblMetazoa" id="PPAI008808-RA">
    <property type="protein sequence ID" value="PPAI008808-PA"/>
    <property type="gene ID" value="PPAI008808"/>
</dbReference>
<organism evidence="1 2">
    <name type="scientific">Phlebotomus papatasi</name>
    <name type="common">Sandfly</name>
    <dbReference type="NCBI Taxonomy" id="29031"/>
    <lineage>
        <taxon>Eukaryota</taxon>
        <taxon>Metazoa</taxon>
        <taxon>Ecdysozoa</taxon>
        <taxon>Arthropoda</taxon>
        <taxon>Hexapoda</taxon>
        <taxon>Insecta</taxon>
        <taxon>Pterygota</taxon>
        <taxon>Neoptera</taxon>
        <taxon>Endopterygota</taxon>
        <taxon>Diptera</taxon>
        <taxon>Nematocera</taxon>
        <taxon>Psychodoidea</taxon>
        <taxon>Psychodidae</taxon>
        <taxon>Phlebotomus</taxon>
        <taxon>Phlebotomus</taxon>
    </lineage>
</organism>
<evidence type="ECO:0000313" key="1">
    <source>
        <dbReference type="EnsemblMetazoa" id="PPAI008808-PA"/>
    </source>
</evidence>
<evidence type="ECO:0000313" key="2">
    <source>
        <dbReference type="Proteomes" id="UP000092462"/>
    </source>
</evidence>
<accession>A0A1B0DKL4</accession>
<proteinExistence type="predicted"/>
<reference evidence="1" key="1">
    <citation type="submission" date="2022-08" db="UniProtKB">
        <authorList>
            <consortium name="EnsemblMetazoa"/>
        </authorList>
    </citation>
    <scope>IDENTIFICATION</scope>
    <source>
        <strain evidence="1">Israel</strain>
    </source>
</reference>
<dbReference type="VEuPathDB" id="VectorBase:PPAI008808"/>
<dbReference type="VEuPathDB" id="VectorBase:PPAPM1_003155"/>
<dbReference type="Proteomes" id="UP000092462">
    <property type="component" value="Unassembled WGS sequence"/>
</dbReference>
<keyword evidence="2" id="KW-1185">Reference proteome</keyword>
<protein>
    <recommendedName>
        <fullName evidence="3">Protein TsetseEP domain-containing protein</fullName>
    </recommendedName>
</protein>
<evidence type="ECO:0008006" key="3">
    <source>
        <dbReference type="Google" id="ProtNLM"/>
    </source>
</evidence>
<dbReference type="EMBL" id="AJVK01016064">
    <property type="status" value="NOT_ANNOTATED_CDS"/>
    <property type="molecule type" value="Genomic_DNA"/>
</dbReference>
<dbReference type="VEuPathDB" id="VectorBase:PPAPM1_001719"/>
<dbReference type="AlphaFoldDB" id="A0A1B0DKL4"/>
<sequence length="291" mass="33728">MELEEMQQESLQLQLSVMRRLSEFDILRNYMDFVEDFMIVVNEAYNRLENHFVPVLEEALEPLFAAESTLAQQTQTCVDAISRSGHGTGMNFFLGIIVGSILLGSVAIAQEHPLEEANEYIQSYHRLYEGTKDNVRFYMADTSRPILDQCVQIVSDEIERWDSRKLSCRNLTPRNTEEIGDALRDCASEAAETIYAIQNNVYMELEEMQRESVQLQFTVMRMLIDFNLLRNYMYFLDEFMTILNDAYNRLQNHFVPVLEEALEPLLAAEGTLPQQTQACVDAISRRFRNLC</sequence>
<name>A0A1B0DKL4_PHLPP</name>